<dbReference type="PROSITE" id="PS51352">
    <property type="entry name" value="THIOREDOXIN_2"/>
    <property type="match status" value="1"/>
</dbReference>
<evidence type="ECO:0000313" key="9">
    <source>
        <dbReference type="Proteomes" id="UP000494165"/>
    </source>
</evidence>
<sequence length="435" mass="49345">MSPTQFSLLAVLLLAGCMAQGGASRVLELSDRFLDIRKDGQWLVKFYAPWCAHCKRLEPIWNHVAQSLHNTNIRVGKVDCTRFTAMATEFKVSGFPTIMFMKGSELFTFRGDRTKQDIVDFALRVSGPPVQRITRPESISNLRKAISLFFVYIGPYEGILWEAYLSIAEAFQPNAYFYGVAAETARDHIDFNRVPAVLVYKDNMHIFFEEPPAKDESPEERLQAVNESLTHWINAERFHTFLKVTRGNIHQTLASNKNLVLAVVEENKLEDIPAHMIDFRDMIESVIRENKDKYHRHFQFGWTGSPELANSVAMSVLPLPSLIVINSTTNHHHLPAEHLLGPAGLAPETIIHFLDTILDESAPVYGGNSFFVRLYRAYFEGKTALADMWMGNPVLTSVLFGLPLGFLSLICYSICCADIMDAEEEEEEQDHEKKE</sequence>
<dbReference type="EMBL" id="CADEPI010000303">
    <property type="protein sequence ID" value="CAB3383296.1"/>
    <property type="molecule type" value="Genomic_DNA"/>
</dbReference>
<gene>
    <name evidence="8" type="ORF">CLODIP_2_CD00029</name>
</gene>
<evidence type="ECO:0000256" key="1">
    <source>
        <dbReference type="ARBA" id="ARBA00004389"/>
    </source>
</evidence>
<dbReference type="PANTHER" id="PTHR46426:SF1">
    <property type="entry name" value="PROTEIN DISULFIDE-ISOMERASE TMX3"/>
    <property type="match status" value="1"/>
</dbReference>
<dbReference type="Proteomes" id="UP000494165">
    <property type="component" value="Unassembled WGS sequence"/>
</dbReference>
<keyword evidence="6" id="KW-0732">Signal</keyword>
<keyword evidence="9" id="KW-1185">Reference proteome</keyword>
<evidence type="ECO:0000259" key="7">
    <source>
        <dbReference type="PROSITE" id="PS51352"/>
    </source>
</evidence>
<accession>A0A8S1DZ89</accession>
<evidence type="ECO:0000256" key="4">
    <source>
        <dbReference type="ARBA" id="ARBA00023136"/>
    </source>
</evidence>
<dbReference type="PRINTS" id="PR00421">
    <property type="entry name" value="THIOREDOXIN"/>
</dbReference>
<keyword evidence="3" id="KW-1133">Transmembrane helix</keyword>
<evidence type="ECO:0000256" key="3">
    <source>
        <dbReference type="ARBA" id="ARBA00022989"/>
    </source>
</evidence>
<dbReference type="GO" id="GO:0005789">
    <property type="term" value="C:endoplasmic reticulum membrane"/>
    <property type="evidence" value="ECO:0007669"/>
    <property type="project" value="UniProtKB-SubCell"/>
</dbReference>
<protein>
    <recommendedName>
        <fullName evidence="7">Thioredoxin domain-containing protein</fullName>
    </recommendedName>
</protein>
<proteinExistence type="predicted"/>
<evidence type="ECO:0000256" key="5">
    <source>
        <dbReference type="ARBA" id="ARBA00045246"/>
    </source>
</evidence>
<dbReference type="AlphaFoldDB" id="A0A8S1DZ89"/>
<feature type="chain" id="PRO_5035924787" description="Thioredoxin domain-containing protein" evidence="6">
    <location>
        <begin position="20"/>
        <end position="435"/>
    </location>
</feature>
<dbReference type="InterPro" id="IPR017937">
    <property type="entry name" value="Thioredoxin_CS"/>
</dbReference>
<evidence type="ECO:0000256" key="6">
    <source>
        <dbReference type="SAM" id="SignalP"/>
    </source>
</evidence>
<dbReference type="Gene3D" id="3.40.30.10">
    <property type="entry name" value="Glutaredoxin"/>
    <property type="match status" value="1"/>
</dbReference>
<dbReference type="InterPro" id="IPR013766">
    <property type="entry name" value="Thioredoxin_domain"/>
</dbReference>
<name>A0A8S1DZ89_9INSE</name>
<dbReference type="OrthoDB" id="74910at2759"/>
<feature type="signal peptide" evidence="6">
    <location>
        <begin position="1"/>
        <end position="19"/>
    </location>
</feature>
<dbReference type="InterPro" id="IPR036249">
    <property type="entry name" value="Thioredoxin-like_sf"/>
</dbReference>
<keyword evidence="2" id="KW-0812">Transmembrane</keyword>
<comment type="caution">
    <text evidence="8">The sequence shown here is derived from an EMBL/GenBank/DDBJ whole genome shotgun (WGS) entry which is preliminary data.</text>
</comment>
<reference evidence="8 9" key="1">
    <citation type="submission" date="2020-04" db="EMBL/GenBank/DDBJ databases">
        <authorList>
            <person name="Alioto T."/>
            <person name="Alioto T."/>
            <person name="Gomez Garrido J."/>
        </authorList>
    </citation>
    <scope>NUCLEOTIDE SEQUENCE [LARGE SCALE GENOMIC DNA]</scope>
</reference>
<organism evidence="8 9">
    <name type="scientific">Cloeon dipterum</name>
    <dbReference type="NCBI Taxonomy" id="197152"/>
    <lineage>
        <taxon>Eukaryota</taxon>
        <taxon>Metazoa</taxon>
        <taxon>Ecdysozoa</taxon>
        <taxon>Arthropoda</taxon>
        <taxon>Hexapoda</taxon>
        <taxon>Insecta</taxon>
        <taxon>Pterygota</taxon>
        <taxon>Palaeoptera</taxon>
        <taxon>Ephemeroptera</taxon>
        <taxon>Pisciforma</taxon>
        <taxon>Baetidae</taxon>
        <taxon>Cloeon</taxon>
    </lineage>
</organism>
<evidence type="ECO:0000313" key="8">
    <source>
        <dbReference type="EMBL" id="CAB3383296.1"/>
    </source>
</evidence>
<feature type="domain" description="Thioredoxin" evidence="7">
    <location>
        <begin position="1"/>
        <end position="127"/>
    </location>
</feature>
<dbReference type="FunFam" id="3.40.30.10:FF:000300">
    <property type="entry name" value="Blast:Protein disulfide-isomerase TMX3"/>
    <property type="match status" value="1"/>
</dbReference>
<keyword evidence="4" id="KW-0472">Membrane</keyword>
<dbReference type="PANTHER" id="PTHR46426">
    <property type="entry name" value="PROTEIN DISULFIDE-ISOMERASE TMX3"/>
    <property type="match status" value="1"/>
</dbReference>
<comment type="subcellular location">
    <subcellularLocation>
        <location evidence="1">Endoplasmic reticulum membrane</location>
        <topology evidence="1">Single-pass membrane protein</topology>
    </subcellularLocation>
</comment>
<dbReference type="PROSITE" id="PS00194">
    <property type="entry name" value="THIOREDOXIN_1"/>
    <property type="match status" value="1"/>
</dbReference>
<dbReference type="Pfam" id="PF00085">
    <property type="entry name" value="Thioredoxin"/>
    <property type="match status" value="1"/>
</dbReference>
<comment type="function">
    <text evidence="5">Probable disulfide isomerase, which participates in the folding of proteins containing disulfide bonds. May act as a dithiol oxidase. Acts as a regulator of endoplasmic reticulum-mitochondria contact sites via its ability to regulate redox signals.</text>
</comment>
<evidence type="ECO:0000256" key="2">
    <source>
        <dbReference type="ARBA" id="ARBA00022692"/>
    </source>
</evidence>
<dbReference type="SUPFAM" id="SSF52833">
    <property type="entry name" value="Thioredoxin-like"/>
    <property type="match status" value="1"/>
</dbReference>
<dbReference type="InterPro" id="IPR052250">
    <property type="entry name" value="PDI_TMX3"/>
</dbReference>